<dbReference type="EMBL" id="JBHSGA010000018">
    <property type="protein sequence ID" value="MFC4528199.1"/>
    <property type="molecule type" value="Genomic_DNA"/>
</dbReference>
<evidence type="ECO:0000256" key="5">
    <source>
        <dbReference type="ARBA" id="ARBA00022553"/>
    </source>
</evidence>
<dbReference type="InterPro" id="IPR004358">
    <property type="entry name" value="Sig_transdc_His_kin-like_C"/>
</dbReference>
<accession>A0ABV9C710</accession>
<dbReference type="InterPro" id="IPR003660">
    <property type="entry name" value="HAMP_dom"/>
</dbReference>
<dbReference type="PROSITE" id="PS50885">
    <property type="entry name" value="HAMP"/>
    <property type="match status" value="1"/>
</dbReference>
<dbReference type="InterPro" id="IPR003594">
    <property type="entry name" value="HATPase_dom"/>
</dbReference>
<dbReference type="SMART" id="SM00388">
    <property type="entry name" value="HisKA"/>
    <property type="match status" value="1"/>
</dbReference>
<keyword evidence="8 13" id="KW-0418">Kinase</keyword>
<keyword evidence="9" id="KW-0067">ATP-binding</keyword>
<evidence type="ECO:0000256" key="2">
    <source>
        <dbReference type="ARBA" id="ARBA00004651"/>
    </source>
</evidence>
<evidence type="ECO:0000259" key="12">
    <source>
        <dbReference type="PROSITE" id="PS50885"/>
    </source>
</evidence>
<protein>
    <recommendedName>
        <fullName evidence="3">histidine kinase</fullName>
        <ecNumber evidence="3">2.7.13.3</ecNumber>
    </recommendedName>
</protein>
<evidence type="ECO:0000256" key="1">
    <source>
        <dbReference type="ARBA" id="ARBA00000085"/>
    </source>
</evidence>
<dbReference type="SMART" id="SM00304">
    <property type="entry name" value="HAMP"/>
    <property type="match status" value="1"/>
</dbReference>
<evidence type="ECO:0000256" key="10">
    <source>
        <dbReference type="SAM" id="Phobius"/>
    </source>
</evidence>
<dbReference type="Pfam" id="PF02518">
    <property type="entry name" value="HATPase_c"/>
    <property type="match status" value="1"/>
</dbReference>
<dbReference type="PRINTS" id="PR00344">
    <property type="entry name" value="BCTRLSENSOR"/>
</dbReference>
<keyword evidence="4" id="KW-1003">Cell membrane</keyword>
<gene>
    <name evidence="13" type="ORF">ACFO5W_16265</name>
</gene>
<dbReference type="SMART" id="SM00387">
    <property type="entry name" value="HATPase_c"/>
    <property type="match status" value="1"/>
</dbReference>
<reference evidence="14" key="1">
    <citation type="journal article" date="2019" name="Int. J. Syst. Evol. Microbiol.">
        <title>The Global Catalogue of Microorganisms (GCM) 10K type strain sequencing project: providing services to taxonomists for standard genome sequencing and annotation.</title>
        <authorList>
            <consortium name="The Broad Institute Genomics Platform"/>
            <consortium name="The Broad Institute Genome Sequencing Center for Infectious Disease"/>
            <person name="Wu L."/>
            <person name="Ma J."/>
        </authorList>
    </citation>
    <scope>NUCLEOTIDE SEQUENCE [LARGE SCALE GENOMIC DNA]</scope>
    <source>
        <strain evidence="14">CCM 4481</strain>
    </source>
</reference>
<dbReference type="SUPFAM" id="SSF55874">
    <property type="entry name" value="ATPase domain of HSP90 chaperone/DNA topoisomerase II/histidine kinase"/>
    <property type="match status" value="1"/>
</dbReference>
<dbReference type="Proteomes" id="UP001595961">
    <property type="component" value="Unassembled WGS sequence"/>
</dbReference>
<dbReference type="Pfam" id="PF00512">
    <property type="entry name" value="HisKA"/>
    <property type="match status" value="1"/>
</dbReference>
<dbReference type="SUPFAM" id="SSF158472">
    <property type="entry name" value="HAMP domain-like"/>
    <property type="match status" value="1"/>
</dbReference>
<dbReference type="Pfam" id="PF00672">
    <property type="entry name" value="HAMP"/>
    <property type="match status" value="1"/>
</dbReference>
<dbReference type="PANTHER" id="PTHR44936">
    <property type="entry name" value="SENSOR PROTEIN CREC"/>
    <property type="match status" value="1"/>
</dbReference>
<comment type="catalytic activity">
    <reaction evidence="1">
        <text>ATP + protein L-histidine = ADP + protein N-phospho-L-histidine.</text>
        <dbReference type="EC" id="2.7.13.3"/>
    </reaction>
</comment>
<evidence type="ECO:0000256" key="4">
    <source>
        <dbReference type="ARBA" id="ARBA00022475"/>
    </source>
</evidence>
<dbReference type="CDD" id="cd06225">
    <property type="entry name" value="HAMP"/>
    <property type="match status" value="1"/>
</dbReference>
<keyword evidence="7" id="KW-0547">Nucleotide-binding</keyword>
<comment type="subcellular location">
    <subcellularLocation>
        <location evidence="2">Cell membrane</location>
        <topology evidence="2">Multi-pass membrane protein</topology>
    </subcellularLocation>
</comment>
<keyword evidence="10" id="KW-1133">Transmembrane helix</keyword>
<organism evidence="13 14">
    <name type="scientific">Dyella halodurans</name>
    <dbReference type="NCBI Taxonomy" id="1920171"/>
    <lineage>
        <taxon>Bacteria</taxon>
        <taxon>Pseudomonadati</taxon>
        <taxon>Pseudomonadota</taxon>
        <taxon>Gammaproteobacteria</taxon>
        <taxon>Lysobacterales</taxon>
        <taxon>Rhodanobacteraceae</taxon>
        <taxon>Dyella</taxon>
    </lineage>
</organism>
<dbReference type="InterPro" id="IPR003661">
    <property type="entry name" value="HisK_dim/P_dom"/>
</dbReference>
<keyword evidence="10" id="KW-0812">Transmembrane</keyword>
<dbReference type="InterPro" id="IPR005467">
    <property type="entry name" value="His_kinase_dom"/>
</dbReference>
<evidence type="ECO:0000256" key="6">
    <source>
        <dbReference type="ARBA" id="ARBA00022679"/>
    </source>
</evidence>
<evidence type="ECO:0000313" key="13">
    <source>
        <dbReference type="EMBL" id="MFC4528199.1"/>
    </source>
</evidence>
<dbReference type="SUPFAM" id="SSF47384">
    <property type="entry name" value="Homodimeric domain of signal transducing histidine kinase"/>
    <property type="match status" value="1"/>
</dbReference>
<proteinExistence type="predicted"/>
<dbReference type="PANTHER" id="PTHR44936:SF10">
    <property type="entry name" value="SENSOR PROTEIN RSTB"/>
    <property type="match status" value="1"/>
</dbReference>
<dbReference type="CDD" id="cd00075">
    <property type="entry name" value="HATPase"/>
    <property type="match status" value="1"/>
</dbReference>
<dbReference type="Gene3D" id="6.10.340.10">
    <property type="match status" value="1"/>
</dbReference>
<keyword evidence="10" id="KW-0472">Membrane</keyword>
<dbReference type="PROSITE" id="PS50109">
    <property type="entry name" value="HIS_KIN"/>
    <property type="match status" value="1"/>
</dbReference>
<keyword evidence="6" id="KW-0808">Transferase</keyword>
<name>A0ABV9C710_9GAMM</name>
<feature type="transmembrane region" description="Helical" evidence="10">
    <location>
        <begin position="41"/>
        <end position="64"/>
    </location>
</feature>
<dbReference type="InterPro" id="IPR050980">
    <property type="entry name" value="2C_sensor_his_kinase"/>
</dbReference>
<sequence>MRLYIRFYLALLGSLVAFALIAGAAWHLSIAAGMRMPAGHSMLAVMLVFLMLALAIGAGAFPIVRRLSRRLERLQQGVEALGAGDLSVRVAVEGEDEVARLALSFNQASERIEKLVSAHKTLLANASHELRTPLARIRMAAELMKGTIDPQRRAGLDQDIDELDALIDEILLASRLDAISDGQVSEEIDVLALAAEEAARFDDVVLSGDPVGVRGDPRLLRRLIRNLLENAQRHGKPPIELRVSEAQRLATIEVRDAGELLEGGDVDRLFEPFYRRPGTTYGVGAGLGLSLVRQIAEHHGGTARCVSTREAGNCFVVALPLSRPAA</sequence>
<dbReference type="InterPro" id="IPR036097">
    <property type="entry name" value="HisK_dim/P_sf"/>
</dbReference>
<evidence type="ECO:0000313" key="14">
    <source>
        <dbReference type="Proteomes" id="UP001595961"/>
    </source>
</evidence>
<evidence type="ECO:0000256" key="7">
    <source>
        <dbReference type="ARBA" id="ARBA00022741"/>
    </source>
</evidence>
<dbReference type="Gene3D" id="3.30.565.10">
    <property type="entry name" value="Histidine kinase-like ATPase, C-terminal domain"/>
    <property type="match status" value="1"/>
</dbReference>
<evidence type="ECO:0000259" key="11">
    <source>
        <dbReference type="PROSITE" id="PS50109"/>
    </source>
</evidence>
<feature type="domain" description="Histidine kinase" evidence="11">
    <location>
        <begin position="125"/>
        <end position="323"/>
    </location>
</feature>
<dbReference type="Gene3D" id="1.10.287.130">
    <property type="match status" value="1"/>
</dbReference>
<keyword evidence="14" id="KW-1185">Reference proteome</keyword>
<dbReference type="CDD" id="cd00082">
    <property type="entry name" value="HisKA"/>
    <property type="match status" value="1"/>
</dbReference>
<dbReference type="InterPro" id="IPR036890">
    <property type="entry name" value="HATPase_C_sf"/>
</dbReference>
<feature type="domain" description="HAMP" evidence="12">
    <location>
        <begin position="65"/>
        <end position="117"/>
    </location>
</feature>
<dbReference type="EC" id="2.7.13.3" evidence="3"/>
<evidence type="ECO:0000256" key="9">
    <source>
        <dbReference type="ARBA" id="ARBA00022840"/>
    </source>
</evidence>
<keyword evidence="5" id="KW-0597">Phosphoprotein</keyword>
<comment type="caution">
    <text evidence="13">The sequence shown here is derived from an EMBL/GenBank/DDBJ whole genome shotgun (WGS) entry which is preliminary data.</text>
</comment>
<evidence type="ECO:0000256" key="8">
    <source>
        <dbReference type="ARBA" id="ARBA00022777"/>
    </source>
</evidence>
<dbReference type="RefSeq" id="WP_266148473.1">
    <property type="nucleotide sequence ID" value="NZ_CP064028.1"/>
</dbReference>
<evidence type="ECO:0000256" key="3">
    <source>
        <dbReference type="ARBA" id="ARBA00012438"/>
    </source>
</evidence>
<dbReference type="GO" id="GO:0016301">
    <property type="term" value="F:kinase activity"/>
    <property type="evidence" value="ECO:0007669"/>
    <property type="project" value="UniProtKB-KW"/>
</dbReference>